<dbReference type="STRING" id="478801.Ksed_03100"/>
<evidence type="ECO:0000313" key="13">
    <source>
        <dbReference type="Proteomes" id="UP000006666"/>
    </source>
</evidence>
<proteinExistence type="inferred from homology"/>
<keyword evidence="3 10" id="KW-0812">Transmembrane</keyword>
<evidence type="ECO:0000256" key="5">
    <source>
        <dbReference type="ARBA" id="ARBA00022989"/>
    </source>
</evidence>
<name>C7NK00_KYTSD</name>
<dbReference type="GO" id="GO:0016020">
    <property type="term" value="C:membrane"/>
    <property type="evidence" value="ECO:0007669"/>
    <property type="project" value="UniProtKB-SubCell"/>
</dbReference>
<sequence length="205" mass="22358">MSERIEETGTSGPGWATDKALGWLLTLTGLVGWAASATLVWERLNLYENPLHRTSCDVNPLVSCGTVMQTPQAELFGFPNPLIGIVGYALVVAFGVALLAGAHFSRWLWACIWVGVALAGVFLIWLWSQALFEIVKLCIYCMVAWAATIPMFLGLTGALVSRGTFGLSDGVRRFAREWTWVTVIVVYVAVTASVLAVFLPKFMAQ</sequence>
<evidence type="ECO:0000256" key="10">
    <source>
        <dbReference type="SAM" id="Phobius"/>
    </source>
</evidence>
<dbReference type="Pfam" id="PF07884">
    <property type="entry name" value="VKOR"/>
    <property type="match status" value="1"/>
</dbReference>
<dbReference type="SMART" id="SM00756">
    <property type="entry name" value="VKc"/>
    <property type="match status" value="1"/>
</dbReference>
<feature type="domain" description="Vitamin K epoxide reductase" evidence="11">
    <location>
        <begin position="18"/>
        <end position="159"/>
    </location>
</feature>
<feature type="transmembrane region" description="Helical" evidence="10">
    <location>
        <begin position="180"/>
        <end position="199"/>
    </location>
</feature>
<accession>C7NK00</accession>
<keyword evidence="9" id="KW-0676">Redox-active center</keyword>
<evidence type="ECO:0000256" key="8">
    <source>
        <dbReference type="ARBA" id="ARBA00023157"/>
    </source>
</evidence>
<evidence type="ECO:0000256" key="2">
    <source>
        <dbReference type="ARBA" id="ARBA00006214"/>
    </source>
</evidence>
<evidence type="ECO:0000256" key="6">
    <source>
        <dbReference type="ARBA" id="ARBA00023002"/>
    </source>
</evidence>
<feature type="transmembrane region" description="Helical" evidence="10">
    <location>
        <begin position="139"/>
        <end position="160"/>
    </location>
</feature>
<keyword evidence="5 10" id="KW-1133">Transmembrane helix</keyword>
<dbReference type="InterPro" id="IPR041714">
    <property type="entry name" value="VKOR_Actinobacteria"/>
</dbReference>
<gene>
    <name evidence="12" type="ordered locus">Ksed_03100</name>
</gene>
<dbReference type="HOGENOM" id="CLU_082938_1_1_11"/>
<evidence type="ECO:0000256" key="4">
    <source>
        <dbReference type="ARBA" id="ARBA00022719"/>
    </source>
</evidence>
<dbReference type="CDD" id="cd12922">
    <property type="entry name" value="VKOR_5"/>
    <property type="match status" value="1"/>
</dbReference>
<dbReference type="eggNOG" id="COG4243">
    <property type="taxonomic scope" value="Bacteria"/>
</dbReference>
<dbReference type="KEGG" id="kse:Ksed_03100"/>
<evidence type="ECO:0000313" key="12">
    <source>
        <dbReference type="EMBL" id="ACV05387.1"/>
    </source>
</evidence>
<evidence type="ECO:0000256" key="1">
    <source>
        <dbReference type="ARBA" id="ARBA00004141"/>
    </source>
</evidence>
<evidence type="ECO:0000259" key="11">
    <source>
        <dbReference type="SMART" id="SM00756"/>
    </source>
</evidence>
<evidence type="ECO:0000256" key="9">
    <source>
        <dbReference type="ARBA" id="ARBA00023284"/>
    </source>
</evidence>
<comment type="subcellular location">
    <subcellularLocation>
        <location evidence="1">Membrane</location>
        <topology evidence="1">Multi-pass membrane protein</topology>
    </subcellularLocation>
</comment>
<evidence type="ECO:0000256" key="3">
    <source>
        <dbReference type="ARBA" id="ARBA00022692"/>
    </source>
</evidence>
<dbReference type="Proteomes" id="UP000006666">
    <property type="component" value="Chromosome"/>
</dbReference>
<dbReference type="EMBL" id="CP001686">
    <property type="protein sequence ID" value="ACV05387.1"/>
    <property type="molecule type" value="Genomic_DNA"/>
</dbReference>
<comment type="similarity">
    <text evidence="2">Belongs to the VKOR family.</text>
</comment>
<keyword evidence="13" id="KW-1185">Reference proteome</keyword>
<dbReference type="AlphaFoldDB" id="C7NK00"/>
<keyword evidence="6" id="KW-0560">Oxidoreductase</keyword>
<dbReference type="GO" id="GO:0016491">
    <property type="term" value="F:oxidoreductase activity"/>
    <property type="evidence" value="ECO:0007669"/>
    <property type="project" value="UniProtKB-KW"/>
</dbReference>
<organism evidence="12 13">
    <name type="scientific">Kytococcus sedentarius (strain ATCC 14392 / DSM 20547 / JCM 11482 / CCUG 33030 / NBRC 15357 / NCTC 11040 / CCM 314 / 541)</name>
    <name type="common">Micrococcus sedentarius</name>
    <dbReference type="NCBI Taxonomy" id="478801"/>
    <lineage>
        <taxon>Bacteria</taxon>
        <taxon>Bacillati</taxon>
        <taxon>Actinomycetota</taxon>
        <taxon>Actinomycetes</taxon>
        <taxon>Micrococcales</taxon>
        <taxon>Kytococcaceae</taxon>
        <taxon>Kytococcus</taxon>
    </lineage>
</organism>
<dbReference type="Gene3D" id="1.20.1440.130">
    <property type="entry name" value="VKOR domain"/>
    <property type="match status" value="1"/>
</dbReference>
<reference evidence="12 13" key="1">
    <citation type="journal article" date="2009" name="Stand. Genomic Sci.">
        <title>Complete genome sequence of Kytococcus sedentarius type strain (541).</title>
        <authorList>
            <person name="Sims D."/>
            <person name="Brettin T."/>
            <person name="Detter J.C."/>
            <person name="Han C."/>
            <person name="Lapidus A."/>
            <person name="Copeland A."/>
            <person name="Glavina Del Rio T."/>
            <person name="Nolan M."/>
            <person name="Chen F."/>
            <person name="Lucas S."/>
            <person name="Tice H."/>
            <person name="Cheng J.F."/>
            <person name="Bruce D."/>
            <person name="Goodwin L."/>
            <person name="Pitluck S."/>
            <person name="Ovchinnikova G."/>
            <person name="Pati A."/>
            <person name="Ivanova N."/>
            <person name="Mavrommatis K."/>
            <person name="Chen A."/>
            <person name="Palaniappan K."/>
            <person name="D'haeseleer P."/>
            <person name="Chain P."/>
            <person name="Bristow J."/>
            <person name="Eisen J.A."/>
            <person name="Markowitz V."/>
            <person name="Hugenholtz P."/>
            <person name="Schneider S."/>
            <person name="Goker M."/>
            <person name="Pukall R."/>
            <person name="Kyrpides N.C."/>
            <person name="Klenk H.P."/>
        </authorList>
    </citation>
    <scope>NUCLEOTIDE SEQUENCE [LARGE SCALE GENOMIC DNA]</scope>
    <source>
        <strain evidence="13">ATCC 14392 / DSM 20547 / JCM 11482 / CCUG 33030 / NBRC 15357 / NCTC 11040 / CCM 314 / 541</strain>
    </source>
</reference>
<keyword evidence="4" id="KW-0874">Quinone</keyword>
<keyword evidence="8" id="KW-1015">Disulfide bond</keyword>
<dbReference type="InterPro" id="IPR012932">
    <property type="entry name" value="VKOR"/>
</dbReference>
<protein>
    <submittedName>
        <fullName evidence="12">Predicted membrane protein</fullName>
    </submittedName>
</protein>
<dbReference type="InterPro" id="IPR038354">
    <property type="entry name" value="VKOR_sf"/>
</dbReference>
<keyword evidence="7 10" id="KW-0472">Membrane</keyword>
<dbReference type="GO" id="GO:0048038">
    <property type="term" value="F:quinone binding"/>
    <property type="evidence" value="ECO:0007669"/>
    <property type="project" value="UniProtKB-KW"/>
</dbReference>
<dbReference type="RefSeq" id="WP_012801805.1">
    <property type="nucleotide sequence ID" value="NC_013169.1"/>
</dbReference>
<feature type="transmembrane region" description="Helical" evidence="10">
    <location>
        <begin position="20"/>
        <end position="41"/>
    </location>
</feature>
<feature type="transmembrane region" description="Helical" evidence="10">
    <location>
        <begin position="107"/>
        <end position="127"/>
    </location>
</feature>
<evidence type="ECO:0000256" key="7">
    <source>
        <dbReference type="ARBA" id="ARBA00023136"/>
    </source>
</evidence>
<feature type="transmembrane region" description="Helical" evidence="10">
    <location>
        <begin position="82"/>
        <end position="101"/>
    </location>
</feature>